<dbReference type="EMBL" id="CZQA01000012">
    <property type="protein sequence ID" value="CUS38899.1"/>
    <property type="molecule type" value="Genomic_DNA"/>
</dbReference>
<keyword evidence="1" id="KW-0472">Membrane</keyword>
<protein>
    <submittedName>
        <fullName evidence="2">Uncharacterized protein</fullName>
    </submittedName>
</protein>
<sequence>MKEIATENLVIGGLAGLGVVVLLVLFVYVVKQIIMRKD</sequence>
<feature type="transmembrane region" description="Helical" evidence="1">
    <location>
        <begin position="12"/>
        <end position="30"/>
    </location>
</feature>
<evidence type="ECO:0000256" key="1">
    <source>
        <dbReference type="SAM" id="Phobius"/>
    </source>
</evidence>
<evidence type="ECO:0000313" key="3">
    <source>
        <dbReference type="Proteomes" id="UP000199032"/>
    </source>
</evidence>
<organism evidence="2 3">
    <name type="scientific">Candidatus Nitrospira nitrosa</name>
    <dbReference type="NCBI Taxonomy" id="1742972"/>
    <lineage>
        <taxon>Bacteria</taxon>
        <taxon>Pseudomonadati</taxon>
        <taxon>Nitrospirota</taxon>
        <taxon>Nitrospiria</taxon>
        <taxon>Nitrospirales</taxon>
        <taxon>Nitrospiraceae</taxon>
        <taxon>Nitrospira</taxon>
    </lineage>
</organism>
<dbReference type="AlphaFoldDB" id="A0A0S4LMW4"/>
<keyword evidence="1" id="KW-0812">Transmembrane</keyword>
<accession>A0A0S4LMW4</accession>
<name>A0A0S4LMW4_9BACT</name>
<proteinExistence type="predicted"/>
<gene>
    <name evidence="2" type="ORF">COMA1_60144</name>
</gene>
<evidence type="ECO:0000313" key="2">
    <source>
        <dbReference type="EMBL" id="CUS38899.1"/>
    </source>
</evidence>
<reference evidence="2 3" key="1">
    <citation type="submission" date="2015-10" db="EMBL/GenBank/DDBJ databases">
        <authorList>
            <person name="Gilbert D.G."/>
        </authorList>
    </citation>
    <scope>NUCLEOTIDE SEQUENCE [LARGE SCALE GENOMIC DNA]</scope>
    <source>
        <strain evidence="2">COMA1</strain>
    </source>
</reference>
<keyword evidence="3" id="KW-1185">Reference proteome</keyword>
<keyword evidence="1" id="KW-1133">Transmembrane helix</keyword>
<dbReference type="Proteomes" id="UP000199032">
    <property type="component" value="Unassembled WGS sequence"/>
</dbReference>